<keyword evidence="4" id="KW-1185">Reference proteome</keyword>
<dbReference type="SUPFAM" id="SSF55961">
    <property type="entry name" value="Bet v1-like"/>
    <property type="match status" value="1"/>
</dbReference>
<organism evidence="3 4">
    <name type="scientific">Rhodanobacter denitrificans</name>
    <dbReference type="NCBI Taxonomy" id="666685"/>
    <lineage>
        <taxon>Bacteria</taxon>
        <taxon>Pseudomonadati</taxon>
        <taxon>Pseudomonadota</taxon>
        <taxon>Gammaproteobacteria</taxon>
        <taxon>Lysobacterales</taxon>
        <taxon>Rhodanobacteraceae</taxon>
        <taxon>Rhodanobacter</taxon>
    </lineage>
</organism>
<evidence type="ECO:0000259" key="2">
    <source>
        <dbReference type="Pfam" id="PF08327"/>
    </source>
</evidence>
<protein>
    <submittedName>
        <fullName evidence="3">Vanillate O-demethylase oxidoreductase VanB</fullName>
    </submittedName>
</protein>
<keyword evidence="3" id="KW-0808">Transferase</keyword>
<evidence type="ECO:0000313" key="4">
    <source>
        <dbReference type="Proteomes" id="UP000252387"/>
    </source>
</evidence>
<comment type="similarity">
    <text evidence="1">Belongs to the AHA1 family.</text>
</comment>
<dbReference type="GO" id="GO:0008168">
    <property type="term" value="F:methyltransferase activity"/>
    <property type="evidence" value="ECO:0007669"/>
    <property type="project" value="UniProtKB-KW"/>
</dbReference>
<dbReference type="OrthoDB" id="9800600at2"/>
<dbReference type="GO" id="GO:0032259">
    <property type="term" value="P:methylation"/>
    <property type="evidence" value="ECO:0007669"/>
    <property type="project" value="UniProtKB-KW"/>
</dbReference>
<dbReference type="InterPro" id="IPR023393">
    <property type="entry name" value="START-like_dom_sf"/>
</dbReference>
<dbReference type="CDD" id="cd08898">
    <property type="entry name" value="SRPBCC_CalC_Aha1-like_5"/>
    <property type="match status" value="1"/>
</dbReference>
<dbReference type="RefSeq" id="WP_114340961.1">
    <property type="nucleotide sequence ID" value="NZ_QFWQ01000003.1"/>
</dbReference>
<comment type="caution">
    <text evidence="3">The sequence shown here is derived from an EMBL/GenBank/DDBJ whole genome shotgun (WGS) entry which is preliminary data.</text>
</comment>
<name>A0A368KG48_9GAMM</name>
<proteinExistence type="inferred from homology"/>
<dbReference type="InterPro" id="IPR013538">
    <property type="entry name" value="ASHA1/2-like_C"/>
</dbReference>
<sequence>MNDRIEKRIELKAPVLRVWHALTDHREFGAWFRVALSGPFEPGRESVGHITWPGYEHIVWRAVVQAMQPERLFSFTWHPYAIDPDTDYSAEPPTLVEFRLEPHGDGTVLTLVESGFASIPASRRAEAFRMNDDGWGIQMENIRQHLEGTAAAAGHGG</sequence>
<dbReference type="AlphaFoldDB" id="A0A368KG48"/>
<dbReference type="Pfam" id="PF08327">
    <property type="entry name" value="AHSA1"/>
    <property type="match status" value="1"/>
</dbReference>
<dbReference type="EMBL" id="QFWQ01000003">
    <property type="protein sequence ID" value="RCS30884.1"/>
    <property type="molecule type" value="Genomic_DNA"/>
</dbReference>
<dbReference type="Proteomes" id="UP000252387">
    <property type="component" value="Unassembled WGS sequence"/>
</dbReference>
<evidence type="ECO:0000256" key="1">
    <source>
        <dbReference type="ARBA" id="ARBA00006817"/>
    </source>
</evidence>
<accession>A0A368KG48</accession>
<evidence type="ECO:0000313" key="3">
    <source>
        <dbReference type="EMBL" id="RCS30884.1"/>
    </source>
</evidence>
<keyword evidence="3" id="KW-0489">Methyltransferase</keyword>
<dbReference type="Gene3D" id="3.30.530.20">
    <property type="match status" value="1"/>
</dbReference>
<feature type="domain" description="Activator of Hsp90 ATPase homologue 1/2-like C-terminal" evidence="2">
    <location>
        <begin position="12"/>
        <end position="147"/>
    </location>
</feature>
<reference evidence="3 4" key="1">
    <citation type="submission" date="2018-05" db="EMBL/GenBank/DDBJ databases">
        <title>Draft genome sequence of Rhodanobacter denitrificans Yn1 isolated from gold copper mine.</title>
        <authorList>
            <person name="Yang N."/>
            <person name="Mazhar H.S."/>
            <person name="Rensing C."/>
        </authorList>
    </citation>
    <scope>NUCLEOTIDE SEQUENCE [LARGE SCALE GENOMIC DNA]</scope>
    <source>
        <strain evidence="3 4">Yn1</strain>
    </source>
</reference>
<gene>
    <name evidence="3" type="ORF">DEO45_03790</name>
</gene>